<comment type="caution">
    <text evidence="4">The sequence shown here is derived from an EMBL/GenBank/DDBJ whole genome shotgun (WGS) entry which is preliminary data.</text>
</comment>
<dbReference type="PROSITE" id="PS51755">
    <property type="entry name" value="OMPR_PHOB"/>
    <property type="match status" value="1"/>
</dbReference>
<feature type="DNA-binding region" description="OmpR/PhoB-type" evidence="2">
    <location>
        <begin position="1"/>
        <end position="98"/>
    </location>
</feature>
<gene>
    <name evidence="4" type="ORF">MiSe_86220</name>
</gene>
<dbReference type="SMART" id="SM00862">
    <property type="entry name" value="Trans_reg_C"/>
    <property type="match status" value="1"/>
</dbReference>
<feature type="domain" description="OmpR/PhoB-type" evidence="3">
    <location>
        <begin position="1"/>
        <end position="98"/>
    </location>
</feature>
<dbReference type="Gene3D" id="1.10.10.10">
    <property type="entry name" value="Winged helix-like DNA-binding domain superfamily/Winged helix DNA-binding domain"/>
    <property type="match status" value="1"/>
</dbReference>
<dbReference type="GO" id="GO:0003677">
    <property type="term" value="F:DNA binding"/>
    <property type="evidence" value="ECO:0007669"/>
    <property type="project" value="UniProtKB-UniRule"/>
</dbReference>
<accession>A0AAV3XS05</accession>
<dbReference type="AlphaFoldDB" id="A0AAV3XS05"/>
<keyword evidence="1 2" id="KW-0238">DNA-binding</keyword>
<dbReference type="GO" id="GO:0006355">
    <property type="term" value="P:regulation of DNA-templated transcription"/>
    <property type="evidence" value="ECO:0007669"/>
    <property type="project" value="InterPro"/>
</dbReference>
<proteinExistence type="predicted"/>
<protein>
    <submittedName>
        <fullName evidence="4">Two-component response regulator</fullName>
    </submittedName>
</protein>
<reference evidence="4" key="1">
    <citation type="submission" date="2019-10" db="EMBL/GenBank/DDBJ databases">
        <title>Draft genome sequece of Microseira wollei NIES-4236.</title>
        <authorList>
            <person name="Yamaguchi H."/>
            <person name="Suzuki S."/>
            <person name="Kawachi M."/>
        </authorList>
    </citation>
    <scope>NUCLEOTIDE SEQUENCE</scope>
    <source>
        <strain evidence="4">NIES-4236</strain>
    </source>
</reference>
<dbReference type="GO" id="GO:0000160">
    <property type="term" value="P:phosphorelay signal transduction system"/>
    <property type="evidence" value="ECO:0007669"/>
    <property type="project" value="InterPro"/>
</dbReference>
<dbReference type="Pfam" id="PF00486">
    <property type="entry name" value="Trans_reg_C"/>
    <property type="match status" value="1"/>
</dbReference>
<organism evidence="4 5">
    <name type="scientific">Microseira wollei NIES-4236</name>
    <dbReference type="NCBI Taxonomy" id="2530354"/>
    <lineage>
        <taxon>Bacteria</taxon>
        <taxon>Bacillati</taxon>
        <taxon>Cyanobacteriota</taxon>
        <taxon>Cyanophyceae</taxon>
        <taxon>Oscillatoriophycideae</taxon>
        <taxon>Aerosakkonematales</taxon>
        <taxon>Aerosakkonemataceae</taxon>
        <taxon>Microseira</taxon>
    </lineage>
</organism>
<dbReference type="InterPro" id="IPR036388">
    <property type="entry name" value="WH-like_DNA-bd_sf"/>
</dbReference>
<evidence type="ECO:0000313" key="5">
    <source>
        <dbReference type="Proteomes" id="UP001050975"/>
    </source>
</evidence>
<dbReference type="EMBL" id="BLAY01000254">
    <property type="protein sequence ID" value="GET43796.1"/>
    <property type="molecule type" value="Genomic_DNA"/>
</dbReference>
<dbReference type="Proteomes" id="UP001050975">
    <property type="component" value="Unassembled WGS sequence"/>
</dbReference>
<name>A0AAV3XS05_9CYAN</name>
<sequence length="264" mass="30665">MVVCGKILVDPDARTVSYGGEIVNLHPKEYDLILLFLNYPNHVISYEVIIEKLWDFDRIPTHSSIRSHIRSLRKAFKKVNFESEIVETVHGIGYRLNRLINYQKEAIAEISPSLSVLKKFLKSQAIEYLVIDENFLIKSMSPFLHDYCDYPEALKVGIDAGHAFPEFIGFEAAFEKVRNKEYERFEIQGVARSCNPNRPAYINFYAIADDSNKLDQSGERLLFIFFEDVSEHMIYKQRLVQIENETYLLLESANREFSLPKVLV</sequence>
<evidence type="ECO:0000313" key="4">
    <source>
        <dbReference type="EMBL" id="GET43796.1"/>
    </source>
</evidence>
<evidence type="ECO:0000256" key="2">
    <source>
        <dbReference type="PROSITE-ProRule" id="PRU01091"/>
    </source>
</evidence>
<dbReference type="CDD" id="cd00383">
    <property type="entry name" value="trans_reg_C"/>
    <property type="match status" value="1"/>
</dbReference>
<dbReference type="RefSeq" id="WP_226592958.1">
    <property type="nucleotide sequence ID" value="NZ_BLAY01000254.1"/>
</dbReference>
<dbReference type="SUPFAM" id="SSF46894">
    <property type="entry name" value="C-terminal effector domain of the bipartite response regulators"/>
    <property type="match status" value="1"/>
</dbReference>
<evidence type="ECO:0000259" key="3">
    <source>
        <dbReference type="PROSITE" id="PS51755"/>
    </source>
</evidence>
<evidence type="ECO:0000256" key="1">
    <source>
        <dbReference type="ARBA" id="ARBA00023125"/>
    </source>
</evidence>
<keyword evidence="5" id="KW-1185">Reference proteome</keyword>
<dbReference type="InterPro" id="IPR016032">
    <property type="entry name" value="Sig_transdc_resp-reg_C-effctor"/>
</dbReference>
<dbReference type="InterPro" id="IPR001867">
    <property type="entry name" value="OmpR/PhoB-type_DNA-bd"/>
</dbReference>